<dbReference type="STRING" id="1549748.WH95_01445"/>
<dbReference type="SUPFAM" id="SSF53850">
    <property type="entry name" value="Periplasmic binding protein-like II"/>
    <property type="match status" value="1"/>
</dbReference>
<gene>
    <name evidence="6" type="ORF">WH95_01445</name>
</gene>
<dbReference type="PANTHER" id="PTHR30537:SF66">
    <property type="entry name" value="IRON-REGULATED VIRULENCE REGULATORY PROTEIN IRGB"/>
    <property type="match status" value="1"/>
</dbReference>
<sequence length="289" mass="31984">MKPNVHDMLTFIEVVDTRSFTSASDRLGRSKSAISQTISRLEADMNTRLLQRSTRSLTLTDAGARFYDSCLAIKNAYVTALESIWEDQNNPQGTLSITAPHALCASVITPAIKIYLDRYPRMSVRLVAEDASVKLIEEHIDLAIRVGKLAGQTARVTKIGSLGEGLYAHPDYIRAQGGIPDDLNNLEKWAHIANEWQGNPVTYNLPKGVSFKVLPRARCNSLPDILKLAQSGLGIARLPDITATSDEKSNSLIKVSPLGDAPIYALHQFDTKPPHRVRDFITLIREQLR</sequence>
<comment type="similarity">
    <text evidence="1">Belongs to the LysR transcriptional regulatory family.</text>
</comment>
<dbReference type="Gene3D" id="1.10.10.10">
    <property type="entry name" value="Winged helix-like DNA-binding domain superfamily/Winged helix DNA-binding domain"/>
    <property type="match status" value="1"/>
</dbReference>
<proteinExistence type="inferred from homology"/>
<dbReference type="InterPro" id="IPR005119">
    <property type="entry name" value="LysR_subst-bd"/>
</dbReference>
<dbReference type="InterPro" id="IPR036390">
    <property type="entry name" value="WH_DNA-bd_sf"/>
</dbReference>
<dbReference type="Pfam" id="PF00126">
    <property type="entry name" value="HTH_1"/>
    <property type="match status" value="1"/>
</dbReference>
<keyword evidence="4" id="KW-0804">Transcription</keyword>
<keyword evidence="3" id="KW-0238">DNA-binding</keyword>
<dbReference type="FunFam" id="1.10.10.10:FF:000001">
    <property type="entry name" value="LysR family transcriptional regulator"/>
    <property type="match status" value="1"/>
</dbReference>
<dbReference type="InterPro" id="IPR036388">
    <property type="entry name" value="WH-like_DNA-bd_sf"/>
</dbReference>
<evidence type="ECO:0000313" key="7">
    <source>
        <dbReference type="Proteomes" id="UP000034491"/>
    </source>
</evidence>
<evidence type="ECO:0000256" key="2">
    <source>
        <dbReference type="ARBA" id="ARBA00023015"/>
    </source>
</evidence>
<dbReference type="Pfam" id="PF03466">
    <property type="entry name" value="LysR_substrate"/>
    <property type="match status" value="1"/>
</dbReference>
<reference evidence="6 7" key="1">
    <citation type="submission" date="2015-03" db="EMBL/GenBank/DDBJ databases">
        <title>Genome sequence of Kiloniella sp. P1-1, isolated from the gut microflora of Pacific white shrimp, Penaeus vannamei.</title>
        <authorList>
            <person name="Shao Z."/>
            <person name="Wang L."/>
            <person name="Li X."/>
        </authorList>
    </citation>
    <scope>NUCLEOTIDE SEQUENCE [LARGE SCALE GENOMIC DNA]</scope>
    <source>
        <strain evidence="6 7">P1-1</strain>
    </source>
</reference>
<dbReference type="GO" id="GO:0043565">
    <property type="term" value="F:sequence-specific DNA binding"/>
    <property type="evidence" value="ECO:0007669"/>
    <property type="project" value="TreeGrafter"/>
</dbReference>
<dbReference type="PANTHER" id="PTHR30537">
    <property type="entry name" value="HTH-TYPE TRANSCRIPTIONAL REGULATOR"/>
    <property type="match status" value="1"/>
</dbReference>
<evidence type="ECO:0000259" key="5">
    <source>
        <dbReference type="PROSITE" id="PS50931"/>
    </source>
</evidence>
<evidence type="ECO:0000256" key="3">
    <source>
        <dbReference type="ARBA" id="ARBA00023125"/>
    </source>
</evidence>
<feature type="domain" description="HTH lysR-type" evidence="5">
    <location>
        <begin position="3"/>
        <end position="60"/>
    </location>
</feature>
<dbReference type="EMBL" id="LANI01000001">
    <property type="protein sequence ID" value="KKJ78762.1"/>
    <property type="molecule type" value="Genomic_DNA"/>
</dbReference>
<dbReference type="GO" id="GO:0006351">
    <property type="term" value="P:DNA-templated transcription"/>
    <property type="evidence" value="ECO:0007669"/>
    <property type="project" value="TreeGrafter"/>
</dbReference>
<dbReference type="Proteomes" id="UP000034491">
    <property type="component" value="Unassembled WGS sequence"/>
</dbReference>
<dbReference type="SUPFAM" id="SSF46785">
    <property type="entry name" value="Winged helix' DNA-binding domain"/>
    <property type="match status" value="1"/>
</dbReference>
<accession>A0A0M2RAB4</accession>
<keyword evidence="2" id="KW-0805">Transcription regulation</keyword>
<dbReference type="InterPro" id="IPR000847">
    <property type="entry name" value="LysR_HTH_N"/>
</dbReference>
<comment type="caution">
    <text evidence="6">The sequence shown here is derived from an EMBL/GenBank/DDBJ whole genome shotgun (WGS) entry which is preliminary data.</text>
</comment>
<evidence type="ECO:0000256" key="4">
    <source>
        <dbReference type="ARBA" id="ARBA00023163"/>
    </source>
</evidence>
<protein>
    <recommendedName>
        <fullName evidence="5">HTH lysR-type domain-containing protein</fullName>
    </recommendedName>
</protein>
<dbReference type="OrthoDB" id="9786526at2"/>
<dbReference type="AlphaFoldDB" id="A0A0M2RAB4"/>
<organism evidence="6 7">
    <name type="scientific">Kiloniella litopenaei</name>
    <dbReference type="NCBI Taxonomy" id="1549748"/>
    <lineage>
        <taxon>Bacteria</taxon>
        <taxon>Pseudomonadati</taxon>
        <taxon>Pseudomonadota</taxon>
        <taxon>Alphaproteobacteria</taxon>
        <taxon>Rhodospirillales</taxon>
        <taxon>Kiloniellaceae</taxon>
        <taxon>Kiloniella</taxon>
    </lineage>
</organism>
<dbReference type="PROSITE" id="PS50931">
    <property type="entry name" value="HTH_LYSR"/>
    <property type="match status" value="1"/>
</dbReference>
<dbReference type="RefSeq" id="WP_046501947.1">
    <property type="nucleotide sequence ID" value="NZ_LANI01000001.1"/>
</dbReference>
<dbReference type="GO" id="GO:0003700">
    <property type="term" value="F:DNA-binding transcription factor activity"/>
    <property type="evidence" value="ECO:0007669"/>
    <property type="project" value="InterPro"/>
</dbReference>
<keyword evidence="7" id="KW-1185">Reference proteome</keyword>
<name>A0A0M2RAB4_9PROT</name>
<evidence type="ECO:0000313" key="6">
    <source>
        <dbReference type="EMBL" id="KKJ78762.1"/>
    </source>
</evidence>
<dbReference type="PATRIC" id="fig|1549748.8.peg.309"/>
<dbReference type="Gene3D" id="3.40.190.290">
    <property type="match status" value="1"/>
</dbReference>
<dbReference type="InterPro" id="IPR058163">
    <property type="entry name" value="LysR-type_TF_proteobact-type"/>
</dbReference>
<evidence type="ECO:0000256" key="1">
    <source>
        <dbReference type="ARBA" id="ARBA00009437"/>
    </source>
</evidence>